<reference evidence="1" key="2">
    <citation type="submission" date="2021-09" db="EMBL/GenBank/DDBJ databases">
        <authorList>
            <person name="Jia N."/>
            <person name="Wang J."/>
            <person name="Shi W."/>
            <person name="Du L."/>
            <person name="Sun Y."/>
            <person name="Zhan W."/>
            <person name="Jiang J."/>
            <person name="Wang Q."/>
            <person name="Zhang B."/>
            <person name="Ji P."/>
            <person name="Sakyi L.B."/>
            <person name="Cui X."/>
            <person name="Yuan T."/>
            <person name="Jiang B."/>
            <person name="Yang W."/>
            <person name="Lam T.T.-Y."/>
            <person name="Chang Q."/>
            <person name="Ding S."/>
            <person name="Wang X."/>
            <person name="Zhu J."/>
            <person name="Ruan X."/>
            <person name="Zhao L."/>
            <person name="Wei J."/>
            <person name="Que T."/>
            <person name="Du C."/>
            <person name="Cheng J."/>
            <person name="Dai P."/>
            <person name="Han X."/>
            <person name="Huang E."/>
            <person name="Gao Y."/>
            <person name="Liu J."/>
            <person name="Shao H."/>
            <person name="Ye R."/>
            <person name="Li L."/>
            <person name="Wei W."/>
            <person name="Wang X."/>
            <person name="Wang C."/>
            <person name="Huo Q."/>
            <person name="Li W."/>
            <person name="Guo W."/>
            <person name="Chen H."/>
            <person name="Chen S."/>
            <person name="Zhou L."/>
            <person name="Zhou L."/>
            <person name="Ni X."/>
            <person name="Tian J."/>
            <person name="Zhou Y."/>
            <person name="Sheng Y."/>
            <person name="Liu T."/>
            <person name="Pan Y."/>
            <person name="Xia L."/>
            <person name="Li J."/>
            <person name="Zhao F."/>
            <person name="Cao W."/>
        </authorList>
    </citation>
    <scope>NUCLEOTIDE SEQUENCE</scope>
    <source>
        <strain evidence="1">Rsan-2018</strain>
        <tissue evidence="1">Larvae</tissue>
    </source>
</reference>
<keyword evidence="2" id="KW-1185">Reference proteome</keyword>
<reference evidence="1" key="1">
    <citation type="journal article" date="2020" name="Cell">
        <title>Large-Scale Comparative Analyses of Tick Genomes Elucidate Their Genetic Diversity and Vector Capacities.</title>
        <authorList>
            <consortium name="Tick Genome and Microbiome Consortium (TIGMIC)"/>
            <person name="Jia N."/>
            <person name="Wang J."/>
            <person name="Shi W."/>
            <person name="Du L."/>
            <person name="Sun Y."/>
            <person name="Zhan W."/>
            <person name="Jiang J.F."/>
            <person name="Wang Q."/>
            <person name="Zhang B."/>
            <person name="Ji P."/>
            <person name="Bell-Sakyi L."/>
            <person name="Cui X.M."/>
            <person name="Yuan T.T."/>
            <person name="Jiang B.G."/>
            <person name="Yang W.F."/>
            <person name="Lam T.T."/>
            <person name="Chang Q.C."/>
            <person name="Ding S.J."/>
            <person name="Wang X.J."/>
            <person name="Zhu J.G."/>
            <person name="Ruan X.D."/>
            <person name="Zhao L."/>
            <person name="Wei J.T."/>
            <person name="Ye R.Z."/>
            <person name="Que T.C."/>
            <person name="Du C.H."/>
            <person name="Zhou Y.H."/>
            <person name="Cheng J.X."/>
            <person name="Dai P.F."/>
            <person name="Guo W.B."/>
            <person name="Han X.H."/>
            <person name="Huang E.J."/>
            <person name="Li L.F."/>
            <person name="Wei W."/>
            <person name="Gao Y.C."/>
            <person name="Liu J.Z."/>
            <person name="Shao H.Z."/>
            <person name="Wang X."/>
            <person name="Wang C.C."/>
            <person name="Yang T.C."/>
            <person name="Huo Q.B."/>
            <person name="Li W."/>
            <person name="Chen H.Y."/>
            <person name="Chen S.E."/>
            <person name="Zhou L.G."/>
            <person name="Ni X.B."/>
            <person name="Tian J.H."/>
            <person name="Sheng Y."/>
            <person name="Liu T."/>
            <person name="Pan Y.S."/>
            <person name="Xia L.Y."/>
            <person name="Li J."/>
            <person name="Zhao F."/>
            <person name="Cao W.C."/>
        </authorList>
    </citation>
    <scope>NUCLEOTIDE SEQUENCE</scope>
    <source>
        <strain evidence="1">Rsan-2018</strain>
    </source>
</reference>
<evidence type="ECO:0000313" key="2">
    <source>
        <dbReference type="Proteomes" id="UP000821837"/>
    </source>
</evidence>
<name>A0A9D4Q5F6_RHISA</name>
<dbReference type="AlphaFoldDB" id="A0A9D4Q5F6"/>
<gene>
    <name evidence="1" type="ORF">HPB52_021213</name>
</gene>
<dbReference type="EMBL" id="JABSTV010001249">
    <property type="protein sequence ID" value="KAH7963446.1"/>
    <property type="molecule type" value="Genomic_DNA"/>
</dbReference>
<accession>A0A9D4Q5F6</accession>
<sequence>MSNRQVNHCALTIKEKLDTVNAIQHGAKKSVLAREKDLPLSKVRCTWTAREKVLNGAPSNLKRCRLKGFKLPGRRGSFIVLAQQTSPSEADAIEEGIDDSDCEALTAEVLERQGGGDRVPFATFCDVDKDLKTCKGLSDSDIIKSACGKLPSARDGEEDNDDDNNVLSWRMCSVPQ</sequence>
<protein>
    <submittedName>
        <fullName evidence="1">Uncharacterized protein</fullName>
    </submittedName>
</protein>
<evidence type="ECO:0000313" key="1">
    <source>
        <dbReference type="EMBL" id="KAH7963446.1"/>
    </source>
</evidence>
<proteinExistence type="predicted"/>
<dbReference type="Proteomes" id="UP000821837">
    <property type="component" value="Chromosome 3"/>
</dbReference>
<organism evidence="1 2">
    <name type="scientific">Rhipicephalus sanguineus</name>
    <name type="common">Brown dog tick</name>
    <name type="synonym">Ixodes sanguineus</name>
    <dbReference type="NCBI Taxonomy" id="34632"/>
    <lineage>
        <taxon>Eukaryota</taxon>
        <taxon>Metazoa</taxon>
        <taxon>Ecdysozoa</taxon>
        <taxon>Arthropoda</taxon>
        <taxon>Chelicerata</taxon>
        <taxon>Arachnida</taxon>
        <taxon>Acari</taxon>
        <taxon>Parasitiformes</taxon>
        <taxon>Ixodida</taxon>
        <taxon>Ixodoidea</taxon>
        <taxon>Ixodidae</taxon>
        <taxon>Rhipicephalinae</taxon>
        <taxon>Rhipicephalus</taxon>
        <taxon>Rhipicephalus</taxon>
    </lineage>
</organism>
<comment type="caution">
    <text evidence="1">The sequence shown here is derived from an EMBL/GenBank/DDBJ whole genome shotgun (WGS) entry which is preliminary data.</text>
</comment>